<feature type="region of interest" description="Disordered" evidence="1">
    <location>
        <begin position="50"/>
        <end position="77"/>
    </location>
</feature>
<keyword evidence="3" id="KW-1185">Reference proteome</keyword>
<name>A0A067PRZ6_9AGAM</name>
<protein>
    <submittedName>
        <fullName evidence="2">Uncharacterized protein</fullName>
    </submittedName>
</protein>
<evidence type="ECO:0000313" key="3">
    <source>
        <dbReference type="Proteomes" id="UP000027265"/>
    </source>
</evidence>
<proteinExistence type="predicted"/>
<dbReference type="AlphaFoldDB" id="A0A067PRZ6"/>
<gene>
    <name evidence="2" type="ORF">JAAARDRAFT_197597</name>
</gene>
<feature type="region of interest" description="Disordered" evidence="1">
    <location>
        <begin position="182"/>
        <end position="213"/>
    </location>
</feature>
<feature type="compositionally biased region" description="Low complexity" evidence="1">
    <location>
        <begin position="67"/>
        <end position="77"/>
    </location>
</feature>
<reference evidence="3" key="1">
    <citation type="journal article" date="2014" name="Proc. Natl. Acad. Sci. U.S.A.">
        <title>Extensive sampling of basidiomycete genomes demonstrates inadequacy of the white-rot/brown-rot paradigm for wood decay fungi.</title>
        <authorList>
            <person name="Riley R."/>
            <person name="Salamov A.A."/>
            <person name="Brown D.W."/>
            <person name="Nagy L.G."/>
            <person name="Floudas D."/>
            <person name="Held B.W."/>
            <person name="Levasseur A."/>
            <person name="Lombard V."/>
            <person name="Morin E."/>
            <person name="Otillar R."/>
            <person name="Lindquist E.A."/>
            <person name="Sun H."/>
            <person name="LaButti K.M."/>
            <person name="Schmutz J."/>
            <person name="Jabbour D."/>
            <person name="Luo H."/>
            <person name="Baker S.E."/>
            <person name="Pisabarro A.G."/>
            <person name="Walton J.D."/>
            <person name="Blanchette R.A."/>
            <person name="Henrissat B."/>
            <person name="Martin F."/>
            <person name="Cullen D."/>
            <person name="Hibbett D.S."/>
            <person name="Grigoriev I.V."/>
        </authorList>
    </citation>
    <scope>NUCLEOTIDE SEQUENCE [LARGE SCALE GENOMIC DNA]</scope>
    <source>
        <strain evidence="3">MUCL 33604</strain>
    </source>
</reference>
<dbReference type="HOGENOM" id="CLU_1294589_0_0_1"/>
<dbReference type="Proteomes" id="UP000027265">
    <property type="component" value="Unassembled WGS sequence"/>
</dbReference>
<evidence type="ECO:0000256" key="1">
    <source>
        <dbReference type="SAM" id="MobiDB-lite"/>
    </source>
</evidence>
<organism evidence="2 3">
    <name type="scientific">Jaapia argillacea MUCL 33604</name>
    <dbReference type="NCBI Taxonomy" id="933084"/>
    <lineage>
        <taxon>Eukaryota</taxon>
        <taxon>Fungi</taxon>
        <taxon>Dikarya</taxon>
        <taxon>Basidiomycota</taxon>
        <taxon>Agaricomycotina</taxon>
        <taxon>Agaricomycetes</taxon>
        <taxon>Agaricomycetidae</taxon>
        <taxon>Jaapiales</taxon>
        <taxon>Jaapiaceae</taxon>
        <taxon>Jaapia</taxon>
    </lineage>
</organism>
<feature type="compositionally biased region" description="Polar residues" evidence="1">
    <location>
        <begin position="195"/>
        <end position="204"/>
    </location>
</feature>
<dbReference type="InParanoid" id="A0A067PRZ6"/>
<accession>A0A067PRZ6</accession>
<sequence length="213" mass="23666">MSLPDLVPSTNLLPPYGSSRKEDNDNFNSIYYNPLTEVKREPLSPRIPTPLPPHVPTPIANHKANKSTTTMSPSTPLTEPLTLDNLWLGTNFRASYNVWGNTINNHKSPSPSPPPIRRSGHIPSTKCWNYLVLTDEQPRNPISPPILLLLVPPITPKPLIIFGTHNHSLQFPLQPDPPSLFQHPHLILGPPQLSSPPMSNQKLAQPSHDHPLL</sequence>
<evidence type="ECO:0000313" key="2">
    <source>
        <dbReference type="EMBL" id="KDQ53101.1"/>
    </source>
</evidence>
<dbReference type="EMBL" id="KL197735">
    <property type="protein sequence ID" value="KDQ53101.1"/>
    <property type="molecule type" value="Genomic_DNA"/>
</dbReference>
<feature type="region of interest" description="Disordered" evidence="1">
    <location>
        <begin position="1"/>
        <end position="28"/>
    </location>
</feature>